<sequence length="217" mass="23548">MASVLYKDVNISSVRIEPFFNYQDQRIWVPAIMGPTSMFIQGSNIADAIVADLSSGAVNFTVIVNATAKINPWSIEGEAERKQMTVSCKDIKVVSPYTDEEFGGTMVGGPTMETTQNGNHTAAYSYFDLSTRQIPAAYPVSHSFVLPHPLDAILPDSPGSVLPHSRWICFAILSQLRSRLFSVAPFSLTLSAPISLTLLISAASLSLPQHNRLNAAC</sequence>
<accession>A0A067DP95</accession>
<dbReference type="AlphaFoldDB" id="A0A067DP95"/>
<proteinExistence type="predicted"/>
<name>A0A067DP95_CITSI</name>
<evidence type="ECO:0000313" key="2">
    <source>
        <dbReference type="Proteomes" id="UP000027120"/>
    </source>
</evidence>
<evidence type="ECO:0000313" key="1">
    <source>
        <dbReference type="EMBL" id="KDO40431.1"/>
    </source>
</evidence>
<reference evidence="1 2" key="1">
    <citation type="submission" date="2014-04" db="EMBL/GenBank/DDBJ databases">
        <authorList>
            <consortium name="International Citrus Genome Consortium"/>
            <person name="Gmitter F."/>
            <person name="Chen C."/>
            <person name="Farmerie W."/>
            <person name="Harkins T."/>
            <person name="Desany B."/>
            <person name="Mohiuddin M."/>
            <person name="Kodira C."/>
            <person name="Borodovsky M."/>
            <person name="Lomsadze A."/>
            <person name="Burns P."/>
            <person name="Jenkins J."/>
            <person name="Prochnik S."/>
            <person name="Shu S."/>
            <person name="Chapman J."/>
            <person name="Pitluck S."/>
            <person name="Schmutz J."/>
            <person name="Rokhsar D."/>
        </authorList>
    </citation>
    <scope>NUCLEOTIDE SEQUENCE</scope>
</reference>
<organism evidence="1 2">
    <name type="scientific">Citrus sinensis</name>
    <name type="common">Sweet orange</name>
    <name type="synonym">Citrus aurantium var. sinensis</name>
    <dbReference type="NCBI Taxonomy" id="2711"/>
    <lineage>
        <taxon>Eukaryota</taxon>
        <taxon>Viridiplantae</taxon>
        <taxon>Streptophyta</taxon>
        <taxon>Embryophyta</taxon>
        <taxon>Tracheophyta</taxon>
        <taxon>Spermatophyta</taxon>
        <taxon>Magnoliopsida</taxon>
        <taxon>eudicotyledons</taxon>
        <taxon>Gunneridae</taxon>
        <taxon>Pentapetalae</taxon>
        <taxon>rosids</taxon>
        <taxon>malvids</taxon>
        <taxon>Sapindales</taxon>
        <taxon>Rutaceae</taxon>
        <taxon>Aurantioideae</taxon>
        <taxon>Citrus</taxon>
    </lineage>
</organism>
<keyword evidence="2" id="KW-1185">Reference proteome</keyword>
<dbReference type="Proteomes" id="UP000027120">
    <property type="component" value="Unassembled WGS sequence"/>
</dbReference>
<gene>
    <name evidence="1" type="ORF">CISIN_1g027931mg</name>
</gene>
<dbReference type="EMBL" id="KK785955">
    <property type="protein sequence ID" value="KDO40431.1"/>
    <property type="molecule type" value="Genomic_DNA"/>
</dbReference>
<protein>
    <submittedName>
        <fullName evidence="1">Uncharacterized protein</fullName>
    </submittedName>
</protein>